<evidence type="ECO:0000313" key="1">
    <source>
        <dbReference type="EMBL" id="KAJ8351137.1"/>
    </source>
</evidence>
<dbReference type="AlphaFoldDB" id="A0AAD7R2Y6"/>
<dbReference type="EMBL" id="JAINUG010002016">
    <property type="protein sequence ID" value="KAJ8351137.1"/>
    <property type="molecule type" value="Genomic_DNA"/>
</dbReference>
<evidence type="ECO:0000313" key="2">
    <source>
        <dbReference type="Proteomes" id="UP001221898"/>
    </source>
</evidence>
<name>A0AAD7R2Y6_9TELE</name>
<accession>A0AAD7R2Y6</accession>
<organism evidence="1 2">
    <name type="scientific">Aldrovandia affinis</name>
    <dbReference type="NCBI Taxonomy" id="143900"/>
    <lineage>
        <taxon>Eukaryota</taxon>
        <taxon>Metazoa</taxon>
        <taxon>Chordata</taxon>
        <taxon>Craniata</taxon>
        <taxon>Vertebrata</taxon>
        <taxon>Euteleostomi</taxon>
        <taxon>Actinopterygii</taxon>
        <taxon>Neopterygii</taxon>
        <taxon>Teleostei</taxon>
        <taxon>Notacanthiformes</taxon>
        <taxon>Halosauridae</taxon>
        <taxon>Aldrovandia</taxon>
    </lineage>
</organism>
<protein>
    <submittedName>
        <fullName evidence="1">Uncharacterized protein</fullName>
    </submittedName>
</protein>
<proteinExistence type="predicted"/>
<dbReference type="Proteomes" id="UP001221898">
    <property type="component" value="Unassembled WGS sequence"/>
</dbReference>
<sequence>MPPPSDHEATAVVPTPVEVKMALINANHISNKTFVLNDFATKNGLHFLMSKITGDIPPPVEVDRINEDTVADYLKARAEKDEEVFDEV</sequence>
<reference evidence="1" key="1">
    <citation type="journal article" date="2023" name="Science">
        <title>Genome structures resolve the early diversification of teleost fishes.</title>
        <authorList>
            <person name="Parey E."/>
            <person name="Louis A."/>
            <person name="Montfort J."/>
            <person name="Bouchez O."/>
            <person name="Roques C."/>
            <person name="Iampietro C."/>
            <person name="Lluch J."/>
            <person name="Castinel A."/>
            <person name="Donnadieu C."/>
            <person name="Desvignes T."/>
            <person name="Floi Bucao C."/>
            <person name="Jouanno E."/>
            <person name="Wen M."/>
            <person name="Mejri S."/>
            <person name="Dirks R."/>
            <person name="Jansen H."/>
            <person name="Henkel C."/>
            <person name="Chen W.J."/>
            <person name="Zahm M."/>
            <person name="Cabau C."/>
            <person name="Klopp C."/>
            <person name="Thompson A.W."/>
            <person name="Robinson-Rechavi M."/>
            <person name="Braasch I."/>
            <person name="Lecointre G."/>
            <person name="Bobe J."/>
            <person name="Postlethwait J.H."/>
            <person name="Berthelot C."/>
            <person name="Roest Crollius H."/>
            <person name="Guiguen Y."/>
        </authorList>
    </citation>
    <scope>NUCLEOTIDE SEQUENCE</scope>
    <source>
        <strain evidence="1">NC1722</strain>
    </source>
</reference>
<comment type="caution">
    <text evidence="1">The sequence shown here is derived from an EMBL/GenBank/DDBJ whole genome shotgun (WGS) entry which is preliminary data.</text>
</comment>
<gene>
    <name evidence="1" type="ORF">AAFF_G00147440</name>
</gene>
<keyword evidence="2" id="KW-1185">Reference proteome</keyword>